<keyword evidence="7 10" id="KW-0472">Membrane</keyword>
<comment type="similarity">
    <text evidence="2 10 11">Belongs to the TonB-dependent receptor family.</text>
</comment>
<dbReference type="InterPro" id="IPR036942">
    <property type="entry name" value="Beta-barrel_TonB_sf"/>
</dbReference>
<evidence type="ECO:0000259" key="13">
    <source>
        <dbReference type="Pfam" id="PF00593"/>
    </source>
</evidence>
<evidence type="ECO:0000256" key="11">
    <source>
        <dbReference type="RuleBase" id="RU003357"/>
    </source>
</evidence>
<evidence type="ECO:0000256" key="7">
    <source>
        <dbReference type="ARBA" id="ARBA00023136"/>
    </source>
</evidence>
<accession>A0ABQ4PEL0</accession>
<dbReference type="Pfam" id="PF07715">
    <property type="entry name" value="Plug"/>
    <property type="match status" value="1"/>
</dbReference>
<feature type="chain" id="PRO_5046023802" evidence="12">
    <location>
        <begin position="26"/>
        <end position="718"/>
    </location>
</feature>
<evidence type="ECO:0000256" key="10">
    <source>
        <dbReference type="PROSITE-ProRule" id="PRU01360"/>
    </source>
</evidence>
<dbReference type="Gene3D" id="2.170.130.10">
    <property type="entry name" value="TonB-dependent receptor, plug domain"/>
    <property type="match status" value="1"/>
</dbReference>
<dbReference type="Pfam" id="PF00593">
    <property type="entry name" value="TonB_dep_Rec_b-barrel"/>
    <property type="match status" value="1"/>
</dbReference>
<reference evidence="15 16" key="1">
    <citation type="submission" date="2021-05" db="EMBL/GenBank/DDBJ databases">
        <title>Molecular characterization for Shewanella algae harboring chromosomal blaOXA-55-like strains isolated from clinical and environment sample.</title>
        <authorList>
            <person name="Ohama Y."/>
            <person name="Aoki K."/>
            <person name="Harada S."/>
            <person name="Moriya K."/>
            <person name="Ishii Y."/>
            <person name="Tateda K."/>
        </authorList>
    </citation>
    <scope>NUCLEOTIDE SEQUENCE [LARGE SCALE GENOMIC DNA]</scope>
    <source>
        <strain evidence="15 16">MBTL60-118</strain>
    </source>
</reference>
<evidence type="ECO:0000313" key="16">
    <source>
        <dbReference type="Proteomes" id="UP000773469"/>
    </source>
</evidence>
<keyword evidence="12" id="KW-0732">Signal</keyword>
<dbReference type="NCBIfam" id="TIGR01783">
    <property type="entry name" value="TonB-siderophor"/>
    <property type="match status" value="1"/>
</dbReference>
<keyword evidence="6 11" id="KW-0798">TonB box</keyword>
<dbReference type="PANTHER" id="PTHR32552:SF74">
    <property type="entry name" value="HYDROXAMATE SIDEROPHORE RECEPTOR FHUE"/>
    <property type="match status" value="1"/>
</dbReference>
<evidence type="ECO:0000256" key="5">
    <source>
        <dbReference type="ARBA" id="ARBA00022692"/>
    </source>
</evidence>
<dbReference type="InterPro" id="IPR037066">
    <property type="entry name" value="Plug_dom_sf"/>
</dbReference>
<proteinExistence type="inferred from homology"/>
<evidence type="ECO:0000256" key="8">
    <source>
        <dbReference type="ARBA" id="ARBA00023170"/>
    </source>
</evidence>
<dbReference type="PROSITE" id="PS52016">
    <property type="entry name" value="TONB_DEPENDENT_REC_3"/>
    <property type="match status" value="1"/>
</dbReference>
<keyword evidence="9 10" id="KW-0998">Cell outer membrane</keyword>
<evidence type="ECO:0000256" key="12">
    <source>
        <dbReference type="SAM" id="SignalP"/>
    </source>
</evidence>
<dbReference type="SUPFAM" id="SSF56935">
    <property type="entry name" value="Porins"/>
    <property type="match status" value="1"/>
</dbReference>
<keyword evidence="4 10" id="KW-1134">Transmembrane beta strand</keyword>
<dbReference type="EMBL" id="BPEU01000036">
    <property type="protein sequence ID" value="GIU46015.1"/>
    <property type="molecule type" value="Genomic_DNA"/>
</dbReference>
<dbReference type="PANTHER" id="PTHR32552">
    <property type="entry name" value="FERRICHROME IRON RECEPTOR-RELATED"/>
    <property type="match status" value="1"/>
</dbReference>
<comment type="caution">
    <text evidence="15">The sequence shown here is derived from an EMBL/GenBank/DDBJ whole genome shotgun (WGS) entry which is preliminary data.</text>
</comment>
<name>A0ABQ4PEL0_SHECO</name>
<evidence type="ECO:0000256" key="4">
    <source>
        <dbReference type="ARBA" id="ARBA00022452"/>
    </source>
</evidence>
<evidence type="ECO:0000256" key="3">
    <source>
        <dbReference type="ARBA" id="ARBA00022448"/>
    </source>
</evidence>
<dbReference type="InterPro" id="IPR012910">
    <property type="entry name" value="Plug_dom"/>
</dbReference>
<evidence type="ECO:0000259" key="14">
    <source>
        <dbReference type="Pfam" id="PF07715"/>
    </source>
</evidence>
<dbReference type="InterPro" id="IPR000531">
    <property type="entry name" value="Beta-barrel_TonB"/>
</dbReference>
<evidence type="ECO:0000256" key="9">
    <source>
        <dbReference type="ARBA" id="ARBA00023237"/>
    </source>
</evidence>
<feature type="domain" description="TonB-dependent receptor-like beta-barrel" evidence="13">
    <location>
        <begin position="255"/>
        <end position="688"/>
    </location>
</feature>
<dbReference type="CDD" id="cd01347">
    <property type="entry name" value="ligand_gated_channel"/>
    <property type="match status" value="1"/>
</dbReference>
<feature type="domain" description="TonB-dependent receptor plug" evidence="14">
    <location>
        <begin position="69"/>
        <end position="166"/>
    </location>
</feature>
<evidence type="ECO:0000256" key="2">
    <source>
        <dbReference type="ARBA" id="ARBA00009810"/>
    </source>
</evidence>
<dbReference type="Gene3D" id="2.40.170.20">
    <property type="entry name" value="TonB-dependent receptor, beta-barrel domain"/>
    <property type="match status" value="1"/>
</dbReference>
<dbReference type="Proteomes" id="UP000773469">
    <property type="component" value="Unassembled WGS sequence"/>
</dbReference>
<keyword evidence="5 10" id="KW-0812">Transmembrane</keyword>
<evidence type="ECO:0000256" key="1">
    <source>
        <dbReference type="ARBA" id="ARBA00004571"/>
    </source>
</evidence>
<feature type="signal peptide" evidence="12">
    <location>
        <begin position="1"/>
        <end position="25"/>
    </location>
</feature>
<evidence type="ECO:0000313" key="15">
    <source>
        <dbReference type="EMBL" id="GIU46015.1"/>
    </source>
</evidence>
<dbReference type="RefSeq" id="WP_220757603.1">
    <property type="nucleotide sequence ID" value="NZ_BPEU01000036.1"/>
</dbReference>
<dbReference type="InterPro" id="IPR010105">
    <property type="entry name" value="TonB_sidphr_rcpt"/>
</dbReference>
<organism evidence="15 16">
    <name type="scientific">Shewanella colwelliana</name>
    <name type="common">Alteromonas colwelliana</name>
    <dbReference type="NCBI Taxonomy" id="23"/>
    <lineage>
        <taxon>Bacteria</taxon>
        <taxon>Pseudomonadati</taxon>
        <taxon>Pseudomonadota</taxon>
        <taxon>Gammaproteobacteria</taxon>
        <taxon>Alteromonadales</taxon>
        <taxon>Shewanellaceae</taxon>
        <taxon>Shewanella</taxon>
    </lineage>
</organism>
<comment type="subcellular location">
    <subcellularLocation>
        <location evidence="1 10">Cell outer membrane</location>
        <topology evidence="1 10">Multi-pass membrane protein</topology>
    </subcellularLocation>
</comment>
<dbReference type="InterPro" id="IPR039426">
    <property type="entry name" value="TonB-dep_rcpt-like"/>
</dbReference>
<sequence length="718" mass="79779">MKTVKLSPICVALLCSLNINNKVLAESDTNIIESERAQKIETIEVRGRYIDGYNAHSVSGASRLDLAISDIPQSVSVITDAQLRDFQLTDINAAIDSATGINVERIETDRTYYTARGFDVTNFQVDGIGLPLTSGNNHADEDTAIYDRIEVIRGANGLMTGVGNPSATVNFIRKRPMASNALSLNASYGSFDNMRLQADGTARINDTFAARAVAVTQRKDAYLDRYSTDKNVFYLFVEANLTDETSLSLSHSYINNDAKGNNWGALPLFYTDGSATDYDRSTNTSADWSNWKVVKNNTVLELSHYFADDWRLRATYSHKTTDEDTELFYVYGTPDRATGLGTTGYGSEYDLDDKHDLADLYINGDFELFGREHQIVTGVNYAKLRYTDSSLYDNTTGNGFPAMPDLKLWDGNTPKPIFKDGLRGSDVEREQKAAYVTGRFNLIDDLHVIAGGRYNHWQAKGESYGKEQDVEDSQFIPYLGVVYRLMPELVAYASYTETFLAQKELDINDNMLDPVTGESREVGIKSELFDGRLLASLAYFDIQQTNLAKPDPRTSELPPTEQRYIGAEGISSQGFEIDIAGELYPGLNASIGYTDFDIEGDDKVAAYTPNKLFKLAATYDFRAIDGFSVGVNMRWQDSISREQGVVGDGFAHAGETIVTEQKAYGIIDLMAKYQFNENLGVSVNANNVTDEKYLTSLYWAQGFYGAPANYSATITWKM</sequence>
<keyword evidence="16" id="KW-1185">Reference proteome</keyword>
<protein>
    <submittedName>
        <fullName evidence="15">Ligand-gated channel protein</fullName>
    </submittedName>
</protein>
<keyword evidence="8" id="KW-0675">Receptor</keyword>
<gene>
    <name evidence="15" type="primary">fpvA1</name>
    <name evidence="15" type="ORF">TUM3794_37630</name>
</gene>
<evidence type="ECO:0000256" key="6">
    <source>
        <dbReference type="ARBA" id="ARBA00023077"/>
    </source>
</evidence>
<keyword evidence="3 10" id="KW-0813">Transport</keyword>